<dbReference type="InterPro" id="IPR003346">
    <property type="entry name" value="Transposase_20"/>
</dbReference>
<keyword evidence="5" id="KW-1185">Reference proteome</keyword>
<sequence>MLWSGYRFRTDVEDLETLWARLPDGAEIVVVMEPTRNAWVPLAAWFRRQGATVVMVPPEQSADLRAYYAKHTKTDRLDAQLLARLPLLHPDGLHPETGIGPGDPLKRAVKIRVGLVHRRTTCMQRLDALLEILGPAWVDALGSSMTQTAFKFLTRWANPHQVRRIGRARLARWFQKETRKQWGEQHAEAVVGAAEATLALWGPAGLDYEALAADIAVEATLALQLSQQIADLDDRIFDMYCEADPQQIVMSAPGVGKILAAQIRGRIGDPSRFTSLAAARSFSGLIPRKNSSGLSDSAGGPTKQGDACLRQALFSAADAARKTDPQLAARYQRLMCQTGRHHSSALCTIATVLLTRIVACMRSGTAYQLRDLDGQPISREQGRAIVTQRYQIPAEIRDARRTISKARSAQRISGPAGQTRSRHRSKTTPVLPSA</sequence>
<evidence type="ECO:0008006" key="6">
    <source>
        <dbReference type="Google" id="ProtNLM"/>
    </source>
</evidence>
<gene>
    <name evidence="4" type="ORF">Rhe02_98690</name>
</gene>
<feature type="domain" description="Transposase IS110-like N-terminal" evidence="2">
    <location>
        <begin position="3"/>
        <end position="133"/>
    </location>
</feature>
<dbReference type="PANTHER" id="PTHR33055">
    <property type="entry name" value="TRANSPOSASE FOR INSERTION SEQUENCE ELEMENT IS1111A"/>
    <property type="match status" value="1"/>
</dbReference>
<evidence type="ECO:0000259" key="2">
    <source>
        <dbReference type="Pfam" id="PF01548"/>
    </source>
</evidence>
<dbReference type="Pfam" id="PF02371">
    <property type="entry name" value="Transposase_20"/>
    <property type="match status" value="1"/>
</dbReference>
<organism evidence="4 5">
    <name type="scientific">Rhizocola hellebori</name>
    <dbReference type="NCBI Taxonomy" id="1392758"/>
    <lineage>
        <taxon>Bacteria</taxon>
        <taxon>Bacillati</taxon>
        <taxon>Actinomycetota</taxon>
        <taxon>Actinomycetes</taxon>
        <taxon>Micromonosporales</taxon>
        <taxon>Micromonosporaceae</taxon>
        <taxon>Rhizocola</taxon>
    </lineage>
</organism>
<dbReference type="InterPro" id="IPR047650">
    <property type="entry name" value="Transpos_IS110"/>
</dbReference>
<dbReference type="GO" id="GO:0004803">
    <property type="term" value="F:transposase activity"/>
    <property type="evidence" value="ECO:0007669"/>
    <property type="project" value="InterPro"/>
</dbReference>
<dbReference type="Pfam" id="PF01548">
    <property type="entry name" value="DEDD_Tnp_IS110"/>
    <property type="match status" value="1"/>
</dbReference>
<reference evidence="4" key="1">
    <citation type="submission" date="2021-01" db="EMBL/GenBank/DDBJ databases">
        <title>Whole genome shotgun sequence of Rhizocola hellebori NBRC 109834.</title>
        <authorList>
            <person name="Komaki H."/>
            <person name="Tamura T."/>
        </authorList>
    </citation>
    <scope>NUCLEOTIDE SEQUENCE</scope>
    <source>
        <strain evidence="4">NBRC 109834</strain>
    </source>
</reference>
<dbReference type="EMBL" id="BONY01000174">
    <property type="protein sequence ID" value="GIH11802.1"/>
    <property type="molecule type" value="Genomic_DNA"/>
</dbReference>
<dbReference type="GO" id="GO:0006313">
    <property type="term" value="P:DNA transposition"/>
    <property type="evidence" value="ECO:0007669"/>
    <property type="project" value="InterPro"/>
</dbReference>
<evidence type="ECO:0000313" key="5">
    <source>
        <dbReference type="Proteomes" id="UP000612899"/>
    </source>
</evidence>
<protein>
    <recommendedName>
        <fullName evidence="6">IS110 family transposase</fullName>
    </recommendedName>
</protein>
<evidence type="ECO:0000256" key="1">
    <source>
        <dbReference type="SAM" id="MobiDB-lite"/>
    </source>
</evidence>
<dbReference type="AlphaFoldDB" id="A0A8J3VML3"/>
<evidence type="ECO:0000313" key="4">
    <source>
        <dbReference type="EMBL" id="GIH11802.1"/>
    </source>
</evidence>
<dbReference type="InterPro" id="IPR002525">
    <property type="entry name" value="Transp_IS110-like_N"/>
</dbReference>
<accession>A0A8J3VML3</accession>
<proteinExistence type="predicted"/>
<name>A0A8J3VML3_9ACTN</name>
<dbReference type="NCBIfam" id="NF033542">
    <property type="entry name" value="transpos_IS110"/>
    <property type="match status" value="1"/>
</dbReference>
<dbReference type="GO" id="GO:0003677">
    <property type="term" value="F:DNA binding"/>
    <property type="evidence" value="ECO:0007669"/>
    <property type="project" value="InterPro"/>
</dbReference>
<comment type="caution">
    <text evidence="4">The sequence shown here is derived from an EMBL/GenBank/DDBJ whole genome shotgun (WGS) entry which is preliminary data.</text>
</comment>
<dbReference type="Proteomes" id="UP000612899">
    <property type="component" value="Unassembled WGS sequence"/>
</dbReference>
<feature type="compositionally biased region" description="Polar residues" evidence="1">
    <location>
        <begin position="405"/>
        <end position="419"/>
    </location>
</feature>
<evidence type="ECO:0000259" key="3">
    <source>
        <dbReference type="Pfam" id="PF02371"/>
    </source>
</evidence>
<feature type="region of interest" description="Disordered" evidence="1">
    <location>
        <begin position="402"/>
        <end position="434"/>
    </location>
</feature>
<feature type="domain" description="Transposase IS116/IS110/IS902 C-terminal" evidence="3">
    <location>
        <begin position="247"/>
        <end position="332"/>
    </location>
</feature>